<dbReference type="InterPro" id="IPR049407">
    <property type="entry name" value="Usp38-like_N"/>
</dbReference>
<evidence type="ECO:0000259" key="1">
    <source>
        <dbReference type="Pfam" id="PF21246"/>
    </source>
</evidence>
<proteinExistence type="predicted"/>
<sequence length="242" mass="26978">MDKILEGLVSSSHPLPLKRVIVRRVVESAETPLSQAQCRAMFALSTRLVLQGPDPFQRQVGRQVLEAYGRYHRAEFEAFFNRGLVLGLLQRGYGELSNRDPAILDYIQAGLRLIMSCPSVLELFELLQVEALRLVCERPAPPLCARLCQLLGDFPQCLPRGRKLSLAFCQQLVRSIAHFQSQGSREAELRLYVSQVTQVSGLLRSVWKAEPDTLLPSLQELFAIISAVGERRGPVGNGKGVE</sequence>
<protein>
    <submittedName>
        <fullName evidence="2">Ubiquitin carboxyl-terminal hydrolase 38</fullName>
    </submittedName>
</protein>
<dbReference type="EMBL" id="KZ512775">
    <property type="protein sequence ID" value="PKU31456.1"/>
    <property type="molecule type" value="Genomic_DNA"/>
</dbReference>
<accession>A0A2I0TCF1</accession>
<dbReference type="OrthoDB" id="2420415at2759"/>
<reference evidence="3" key="1">
    <citation type="submission" date="2017-11" db="EMBL/GenBank/DDBJ databases">
        <authorList>
            <person name="Lima N.C."/>
            <person name="Parody-Merino A.M."/>
            <person name="Battley P.F."/>
            <person name="Fidler A.E."/>
            <person name="Prosdocimi F."/>
        </authorList>
    </citation>
    <scope>NUCLEOTIDE SEQUENCE [LARGE SCALE GENOMIC DNA]</scope>
</reference>
<dbReference type="GO" id="GO:0016787">
    <property type="term" value="F:hydrolase activity"/>
    <property type="evidence" value="ECO:0007669"/>
    <property type="project" value="UniProtKB-KW"/>
</dbReference>
<name>A0A2I0TCF1_LIMLA</name>
<feature type="domain" description="Ubiquitin carboxyl-terminal hydrolase 38-like N-terminal" evidence="1">
    <location>
        <begin position="48"/>
        <end position="233"/>
    </location>
</feature>
<keyword evidence="3" id="KW-1185">Reference proteome</keyword>
<reference evidence="3" key="2">
    <citation type="submission" date="2017-12" db="EMBL/GenBank/DDBJ databases">
        <title>Genome sequence of the Bar-tailed Godwit (Limosa lapponica baueri).</title>
        <authorList>
            <person name="Lima N.C.B."/>
            <person name="Parody-Merino A.M."/>
            <person name="Battley P.F."/>
            <person name="Fidler A.E."/>
            <person name="Prosdocimi F."/>
        </authorList>
    </citation>
    <scope>NUCLEOTIDE SEQUENCE [LARGE SCALE GENOMIC DNA]</scope>
</reference>
<keyword evidence="2" id="KW-0378">Hydrolase</keyword>
<evidence type="ECO:0000313" key="2">
    <source>
        <dbReference type="EMBL" id="PKU31456.1"/>
    </source>
</evidence>
<gene>
    <name evidence="2" type="ORF">llap_18240</name>
</gene>
<organism evidence="2 3">
    <name type="scientific">Limosa lapponica baueri</name>
    <dbReference type="NCBI Taxonomy" id="1758121"/>
    <lineage>
        <taxon>Eukaryota</taxon>
        <taxon>Metazoa</taxon>
        <taxon>Chordata</taxon>
        <taxon>Craniata</taxon>
        <taxon>Vertebrata</taxon>
        <taxon>Euteleostomi</taxon>
        <taxon>Archelosauria</taxon>
        <taxon>Archosauria</taxon>
        <taxon>Dinosauria</taxon>
        <taxon>Saurischia</taxon>
        <taxon>Theropoda</taxon>
        <taxon>Coelurosauria</taxon>
        <taxon>Aves</taxon>
        <taxon>Neognathae</taxon>
        <taxon>Neoaves</taxon>
        <taxon>Charadriiformes</taxon>
        <taxon>Scolopacidae</taxon>
        <taxon>Limosa</taxon>
    </lineage>
</organism>
<dbReference type="Pfam" id="PF21246">
    <property type="entry name" value="Usp38-like_N"/>
    <property type="match status" value="1"/>
</dbReference>
<evidence type="ECO:0000313" key="3">
    <source>
        <dbReference type="Proteomes" id="UP000233556"/>
    </source>
</evidence>
<dbReference type="AlphaFoldDB" id="A0A2I0TCF1"/>
<dbReference type="Proteomes" id="UP000233556">
    <property type="component" value="Unassembled WGS sequence"/>
</dbReference>